<reference evidence="4" key="1">
    <citation type="submission" date="2022-08" db="EMBL/GenBank/DDBJ databases">
        <title>Novel sulphate-reducing endosymbionts in the free-living metamonad Anaeramoeba.</title>
        <authorList>
            <person name="Jerlstrom-Hultqvist J."/>
            <person name="Cepicka I."/>
            <person name="Gallot-Lavallee L."/>
            <person name="Salas-Leiva D."/>
            <person name="Curtis B.A."/>
            <person name="Zahonova K."/>
            <person name="Pipaliya S."/>
            <person name="Dacks J."/>
            <person name="Roger A.J."/>
        </authorList>
    </citation>
    <scope>NUCLEOTIDE SEQUENCE</scope>
    <source>
        <strain evidence="4">Busselton2</strain>
    </source>
</reference>
<dbReference type="InterPro" id="IPR050879">
    <property type="entry name" value="Acyltransferase_3"/>
</dbReference>
<sequence length="440" mass="51868">MSAIYFGDLNPLKGLRAICALFIMVGHFFNYFAPNFQKTQGNKKIDHNKDYPGYVFPIEYLQAVSFFLILSGISLSRLYSHTGALDTKTGKKKFMWKRFARLSPAYYLGLLLGFLPFFYNTYMDQKKYLDFFGSLIAAPFFLQTVFPLFLAWDGPLWTVSIFMMSYVVYVWFNKKCRVWSQRKLYTYATIFYLLPAFFIVLFIALKFYAFNILVHVWLDRILHFLIGAILGELTERYRKKHGLKNEESYNERKDATKWIIVADLGTLVLIGTQVIVILYGQTFLPYFFEFVFVPFHCIWIFALLQSKKSLTCRILNLPFFDILNESSYTVYCIHFPLFFLYTYIVNKKLVKCYDFWGCTTFALDYWHVFIAVPIIWIISILYLKLVELPLKKIMVRKINKKYAQNKDTQDLTEILLNEEKLDTSESNSSRSEQSKSSDEN</sequence>
<dbReference type="PANTHER" id="PTHR23028">
    <property type="entry name" value="ACETYLTRANSFERASE"/>
    <property type="match status" value="1"/>
</dbReference>
<proteinExistence type="predicted"/>
<feature type="transmembrane region" description="Helical" evidence="2">
    <location>
        <begin position="365"/>
        <end position="386"/>
    </location>
</feature>
<dbReference type="GO" id="GO:0000271">
    <property type="term" value="P:polysaccharide biosynthetic process"/>
    <property type="evidence" value="ECO:0007669"/>
    <property type="project" value="TreeGrafter"/>
</dbReference>
<dbReference type="GO" id="GO:0016020">
    <property type="term" value="C:membrane"/>
    <property type="evidence" value="ECO:0007669"/>
    <property type="project" value="TreeGrafter"/>
</dbReference>
<comment type="caution">
    <text evidence="4">The sequence shown here is derived from an EMBL/GenBank/DDBJ whole genome shotgun (WGS) entry which is preliminary data.</text>
</comment>
<dbReference type="InterPro" id="IPR002656">
    <property type="entry name" value="Acyl_transf_3_dom"/>
</dbReference>
<protein>
    <submittedName>
        <fullName evidence="4">O-acyltransferase</fullName>
    </submittedName>
</protein>
<dbReference type="PANTHER" id="PTHR23028:SF53">
    <property type="entry name" value="ACYL_TRANSF_3 DOMAIN-CONTAINING PROTEIN"/>
    <property type="match status" value="1"/>
</dbReference>
<evidence type="ECO:0000259" key="3">
    <source>
        <dbReference type="Pfam" id="PF01757"/>
    </source>
</evidence>
<feature type="transmembrane region" description="Helical" evidence="2">
    <location>
        <begin position="326"/>
        <end position="345"/>
    </location>
</feature>
<keyword evidence="2" id="KW-0472">Membrane</keyword>
<feature type="transmembrane region" description="Helical" evidence="2">
    <location>
        <begin position="54"/>
        <end position="79"/>
    </location>
</feature>
<evidence type="ECO:0000256" key="1">
    <source>
        <dbReference type="SAM" id="MobiDB-lite"/>
    </source>
</evidence>
<feature type="transmembrane region" description="Helical" evidence="2">
    <location>
        <begin position="99"/>
        <end position="119"/>
    </location>
</feature>
<organism evidence="4 5">
    <name type="scientific">Anaeramoeba flamelloides</name>
    <dbReference type="NCBI Taxonomy" id="1746091"/>
    <lineage>
        <taxon>Eukaryota</taxon>
        <taxon>Metamonada</taxon>
        <taxon>Anaeramoebidae</taxon>
        <taxon>Anaeramoeba</taxon>
    </lineage>
</organism>
<keyword evidence="2" id="KW-0812">Transmembrane</keyword>
<feature type="transmembrane region" description="Helical" evidence="2">
    <location>
        <begin position="184"/>
        <end position="209"/>
    </location>
</feature>
<keyword evidence="2" id="KW-1133">Transmembrane helix</keyword>
<feature type="transmembrane region" description="Helical" evidence="2">
    <location>
        <begin position="131"/>
        <end position="150"/>
    </location>
</feature>
<dbReference type="Pfam" id="PF01757">
    <property type="entry name" value="Acyl_transf_3"/>
    <property type="match status" value="1"/>
</dbReference>
<dbReference type="Proteomes" id="UP001146793">
    <property type="component" value="Unassembled WGS sequence"/>
</dbReference>
<feature type="region of interest" description="Disordered" evidence="1">
    <location>
        <begin position="418"/>
        <end position="440"/>
    </location>
</feature>
<feature type="transmembrane region" description="Helical" evidence="2">
    <location>
        <begin position="286"/>
        <end position="305"/>
    </location>
</feature>
<name>A0AAV7ZK35_9EUKA</name>
<feature type="transmembrane region" description="Helical" evidence="2">
    <location>
        <begin position="258"/>
        <end position="280"/>
    </location>
</feature>
<dbReference type="EMBL" id="JANTQA010000032">
    <property type="protein sequence ID" value="KAJ3440350.1"/>
    <property type="molecule type" value="Genomic_DNA"/>
</dbReference>
<feature type="transmembrane region" description="Helical" evidence="2">
    <location>
        <begin position="156"/>
        <end position="172"/>
    </location>
</feature>
<feature type="domain" description="Acyltransferase 3" evidence="3">
    <location>
        <begin position="13"/>
        <end position="379"/>
    </location>
</feature>
<evidence type="ECO:0000313" key="4">
    <source>
        <dbReference type="EMBL" id="KAJ3440350.1"/>
    </source>
</evidence>
<evidence type="ECO:0000256" key="2">
    <source>
        <dbReference type="SAM" id="Phobius"/>
    </source>
</evidence>
<gene>
    <name evidence="4" type="ORF">M0812_16408</name>
</gene>
<dbReference type="AlphaFoldDB" id="A0AAV7ZK35"/>
<accession>A0AAV7ZK35</accession>
<feature type="transmembrane region" description="Helical" evidence="2">
    <location>
        <begin position="15"/>
        <end position="33"/>
    </location>
</feature>
<evidence type="ECO:0000313" key="5">
    <source>
        <dbReference type="Proteomes" id="UP001146793"/>
    </source>
</evidence>
<dbReference type="GO" id="GO:0016747">
    <property type="term" value="F:acyltransferase activity, transferring groups other than amino-acyl groups"/>
    <property type="evidence" value="ECO:0007669"/>
    <property type="project" value="InterPro"/>
</dbReference>